<dbReference type="InterPro" id="IPR013159">
    <property type="entry name" value="DnaA_C"/>
</dbReference>
<sequence length="187" mass="21182">MGAEAPCRAEEKGRVMAATSEPRTLEEMHSRNRLAHERTEKAVRVRRLAKAREIARRSQEAWASLIRSDLRLRREMERQARLNEAAAFRHIINRPDGETIAAIITETARHHDVPVVNLMGPGKSHPVIAARWDAIAAVHQALPHLSSLRLGHAFRRDHTTILNVLRRHHLRVAARATTPDSMEKARG</sequence>
<dbReference type="GO" id="GO:0043565">
    <property type="term" value="F:sequence-specific DNA binding"/>
    <property type="evidence" value="ECO:0007669"/>
    <property type="project" value="InterPro"/>
</dbReference>
<dbReference type="GO" id="GO:0006275">
    <property type="term" value="P:regulation of DNA replication"/>
    <property type="evidence" value="ECO:0007669"/>
    <property type="project" value="InterPro"/>
</dbReference>
<reference evidence="4" key="2">
    <citation type="submission" date="2015-01" db="EMBL/GenBank/DDBJ databases">
        <title>Complete genome sequence of Methylobacterium aquaticum strain 22A.</title>
        <authorList>
            <person name="Tani A."/>
            <person name="Ogura Y."/>
            <person name="Hayashi T."/>
        </authorList>
    </citation>
    <scope>NUCLEOTIDE SEQUENCE [LARGE SCALE GENOMIC DNA]</scope>
    <source>
        <strain evidence="4">MA-22A</strain>
    </source>
</reference>
<feature type="region of interest" description="Disordered" evidence="1">
    <location>
        <begin position="1"/>
        <end position="31"/>
    </location>
</feature>
<protein>
    <submittedName>
        <fullName evidence="3">ATPase</fullName>
    </submittedName>
</protein>
<dbReference type="AlphaFoldDB" id="A0A0C6FB13"/>
<organism evidence="3 4">
    <name type="scientific">Methylobacterium aquaticum</name>
    <dbReference type="NCBI Taxonomy" id="270351"/>
    <lineage>
        <taxon>Bacteria</taxon>
        <taxon>Pseudomonadati</taxon>
        <taxon>Pseudomonadota</taxon>
        <taxon>Alphaproteobacteria</taxon>
        <taxon>Hyphomicrobiales</taxon>
        <taxon>Methylobacteriaceae</taxon>
        <taxon>Methylobacterium</taxon>
    </lineage>
</organism>
<dbReference type="STRING" id="270351.Maq22A_c02730"/>
<dbReference type="GO" id="GO:0005524">
    <property type="term" value="F:ATP binding"/>
    <property type="evidence" value="ECO:0007669"/>
    <property type="project" value="InterPro"/>
</dbReference>
<reference evidence="3 4" key="1">
    <citation type="journal article" date="2015" name="Genome Announc.">
        <title>Complete Genome Sequence of Methylobacterium aquaticum Strain 22A, Isolated from Racomitrium japonicum Moss.</title>
        <authorList>
            <person name="Tani A."/>
            <person name="Ogura Y."/>
            <person name="Hayashi T."/>
            <person name="Kimbara K."/>
        </authorList>
    </citation>
    <scope>NUCLEOTIDE SEQUENCE [LARGE SCALE GENOMIC DNA]</scope>
    <source>
        <strain evidence="3 4">MA-22A</strain>
    </source>
</reference>
<dbReference type="SMART" id="SM00760">
    <property type="entry name" value="Bac_DnaA_C"/>
    <property type="match status" value="1"/>
</dbReference>
<proteinExistence type="predicted"/>
<dbReference type="Gene3D" id="1.10.1750.10">
    <property type="match status" value="1"/>
</dbReference>
<evidence type="ECO:0000313" key="3">
    <source>
        <dbReference type="EMBL" id="BAQ44007.1"/>
    </source>
</evidence>
<dbReference type="SUPFAM" id="SSF48295">
    <property type="entry name" value="TrpR-like"/>
    <property type="match status" value="1"/>
</dbReference>
<gene>
    <name evidence="3" type="ORF">Maq22A_c02730</name>
</gene>
<dbReference type="EMBL" id="AP014704">
    <property type="protein sequence ID" value="BAQ44007.1"/>
    <property type="molecule type" value="Genomic_DNA"/>
</dbReference>
<evidence type="ECO:0000313" key="4">
    <source>
        <dbReference type="Proteomes" id="UP000061432"/>
    </source>
</evidence>
<dbReference type="KEGG" id="maqu:Maq22A_c02730"/>
<dbReference type="PATRIC" id="fig|270351.10.peg.533"/>
<name>A0A0C6FB13_9HYPH</name>
<feature type="domain" description="Chromosomal replication initiator DnaA C-terminal" evidence="2">
    <location>
        <begin position="99"/>
        <end position="168"/>
    </location>
</feature>
<evidence type="ECO:0000256" key="1">
    <source>
        <dbReference type="SAM" id="MobiDB-lite"/>
    </source>
</evidence>
<dbReference type="InterPro" id="IPR010921">
    <property type="entry name" value="Trp_repressor/repl_initiator"/>
</dbReference>
<dbReference type="Proteomes" id="UP000061432">
    <property type="component" value="Chromosome"/>
</dbReference>
<accession>A0A0C6FB13</accession>
<dbReference type="GO" id="GO:0006270">
    <property type="term" value="P:DNA replication initiation"/>
    <property type="evidence" value="ECO:0007669"/>
    <property type="project" value="InterPro"/>
</dbReference>
<evidence type="ECO:0000259" key="2">
    <source>
        <dbReference type="SMART" id="SM00760"/>
    </source>
</evidence>